<keyword evidence="2" id="KW-0808">Transferase</keyword>
<feature type="transmembrane region" description="Helical" evidence="1">
    <location>
        <begin position="28"/>
        <end position="45"/>
    </location>
</feature>
<feature type="transmembrane region" description="Helical" evidence="1">
    <location>
        <begin position="180"/>
        <end position="207"/>
    </location>
</feature>
<comment type="caution">
    <text evidence="2">The sequence shown here is derived from an EMBL/GenBank/DDBJ whole genome shotgun (WGS) entry which is preliminary data.</text>
</comment>
<keyword evidence="1" id="KW-0812">Transmembrane</keyword>
<protein>
    <submittedName>
        <fullName evidence="2">EpsG-like putative glucosyltransferase</fullName>
    </submittedName>
</protein>
<evidence type="ECO:0000313" key="2">
    <source>
        <dbReference type="EMBL" id="PXX52523.1"/>
    </source>
</evidence>
<dbReference type="Pfam" id="PF14897">
    <property type="entry name" value="EpsG"/>
    <property type="match status" value="1"/>
</dbReference>
<keyword evidence="3" id="KW-1185">Reference proteome</keyword>
<dbReference type="Proteomes" id="UP000248057">
    <property type="component" value="Unassembled WGS sequence"/>
</dbReference>
<sequence>MAIYLITFSISTFLLMLAETGKSKKITKHVLVFLGLLMPILLASMRKIGVGTDTKVYTFMLYDAAQNAQSFFDYLGKSVYSNFQYKAVTNWEIGYNLVVYFSTKLTGSIQGVFFLTHALIIGFIYKGLKKIEGDFSISFSMLLFYLLFYGTSLNLMRQWMAISILFYGFHFLQKKDIKRYILTVVFATLFHNSGIIGAVILLLYFYLENESKNVNITIGEKVVDIGIRRVVFVFGMAILLLIGLEAFARILGAINNVFARYVRLYISGTIKIMPMQIVRRVPVLAILFYSWKRLKWKEPATPFLYGMFMLDLVTSQLGGITNQSSRLGYFFSVYELILFSNVVRSQQKRQRLIWGIFFLVYYTFWFYYDMVLMGRAEIVPYLFYFQ</sequence>
<dbReference type="RefSeq" id="WP_110323649.1">
    <property type="nucleotide sequence ID" value="NZ_QJKD01000007.1"/>
</dbReference>
<dbReference type="EMBL" id="QJKD01000007">
    <property type="protein sequence ID" value="PXX52523.1"/>
    <property type="molecule type" value="Genomic_DNA"/>
</dbReference>
<evidence type="ECO:0000256" key="1">
    <source>
        <dbReference type="SAM" id="Phobius"/>
    </source>
</evidence>
<proteinExistence type="predicted"/>
<dbReference type="InterPro" id="IPR049458">
    <property type="entry name" value="EpsG-like"/>
</dbReference>
<reference evidence="2 3" key="1">
    <citation type="submission" date="2018-05" db="EMBL/GenBank/DDBJ databases">
        <title>Genomic Encyclopedia of Type Strains, Phase IV (KMG-IV): sequencing the most valuable type-strain genomes for metagenomic binning, comparative biology and taxonomic classification.</title>
        <authorList>
            <person name="Goeker M."/>
        </authorList>
    </citation>
    <scope>NUCLEOTIDE SEQUENCE [LARGE SCALE GENOMIC DNA]</scope>
    <source>
        <strain evidence="2 3">DSM 24995</strain>
    </source>
</reference>
<dbReference type="GeneID" id="86062317"/>
<feature type="transmembrane region" description="Helical" evidence="1">
    <location>
        <begin position="227"/>
        <end position="251"/>
    </location>
</feature>
<feature type="transmembrane region" description="Helical" evidence="1">
    <location>
        <begin position="137"/>
        <end position="156"/>
    </location>
</feature>
<feature type="transmembrane region" description="Helical" evidence="1">
    <location>
        <begin position="351"/>
        <end position="368"/>
    </location>
</feature>
<dbReference type="GO" id="GO:0016740">
    <property type="term" value="F:transferase activity"/>
    <property type="evidence" value="ECO:0007669"/>
    <property type="project" value="UniProtKB-KW"/>
</dbReference>
<name>A0A2V3Y396_9FIRM</name>
<keyword evidence="1" id="KW-1133">Transmembrane helix</keyword>
<gene>
    <name evidence="2" type="ORF">DFR60_107209</name>
</gene>
<dbReference type="AlphaFoldDB" id="A0A2V3Y396"/>
<accession>A0A2V3Y396</accession>
<keyword evidence="1" id="KW-0472">Membrane</keyword>
<organism evidence="2 3">
    <name type="scientific">Hungatella effluvii</name>
    <dbReference type="NCBI Taxonomy" id="1096246"/>
    <lineage>
        <taxon>Bacteria</taxon>
        <taxon>Bacillati</taxon>
        <taxon>Bacillota</taxon>
        <taxon>Clostridia</taxon>
        <taxon>Lachnospirales</taxon>
        <taxon>Lachnospiraceae</taxon>
        <taxon>Hungatella</taxon>
    </lineage>
</organism>
<evidence type="ECO:0000313" key="3">
    <source>
        <dbReference type="Proteomes" id="UP000248057"/>
    </source>
</evidence>
<feature type="transmembrane region" description="Helical" evidence="1">
    <location>
        <begin position="105"/>
        <end position="125"/>
    </location>
</feature>